<keyword evidence="3 5" id="KW-0479">Metal-binding</keyword>
<reference evidence="8 9" key="1">
    <citation type="submission" date="2023-10" db="EMBL/GenBank/DDBJ databases">
        <authorList>
            <person name="Maclean D."/>
            <person name="Macfadyen A."/>
        </authorList>
    </citation>
    <scope>NUCLEOTIDE SEQUENCE [LARGE SCALE GENOMIC DNA]</scope>
</reference>
<keyword evidence="9" id="KW-1185">Reference proteome</keyword>
<sequence length="626" mass="65890">MAGPSAYTQRGNIFVVQHKSDRARAGVFSSMHGDVSTPAPLLYSFRGSPLNATPDIMDGLAAEPRALHVTAGEFLDGPSPQQMSSGGGAHKFFGQQGRLLVASLRDPLRYNIHSWKNGKGSSLRIGTPKGHRDLTVTQYMDILQAAAFDCAALLSDEVPCKASHRRSAQAVDRSVQWLQQALSQAGQGIGSSKLLASIQGGAFPDERRRHAAAVAKHNNISGVVLGGLGTGESAAQRDELISASLTGLPQALPRFLSAGVGSPLEAIDAVACGVDFVDASFAVHATRAGQALLLDPLDWVVHDTGPSRTEASQHLVPATGLQPEASLQAGAQHASRLHGKQKTPRNRPEQTAEAQSAPAIAATAAARSDKQQRDQPAHECTAGVSSKEAGAAHPEVSAMQRLAGKIQAPTQCTGTATGGALESPHPQEGLARPSLQCGLSGSVQHGNLGQSHGAHGKRGLAEQAPTHVKHPRHRLDDAQEHPDGVPAALQHTRSAAASAGSAASRREVSMDASAGARASGAKQHGAEPAPGTPQLASSIVLCMYRQEHRADRRPLSIHCACYTCCRHSRAYIHHLLQTKEILAQVLLDIHNMHCVCSFFSRMRESLVHGRLPAMRAELAGHVLSAI</sequence>
<dbReference type="InterPro" id="IPR050852">
    <property type="entry name" value="Queuine_tRNA-ribosyltrfase"/>
</dbReference>
<feature type="compositionally biased region" description="Basic and acidic residues" evidence="6">
    <location>
        <begin position="367"/>
        <end position="377"/>
    </location>
</feature>
<dbReference type="PANTHER" id="PTHR46064">
    <property type="entry name" value="QUEUINE TRNA-RIBOSYLTRANSFERASE ACCESSORY SUBUNIT 2"/>
    <property type="match status" value="1"/>
</dbReference>
<evidence type="ECO:0000256" key="6">
    <source>
        <dbReference type="SAM" id="MobiDB-lite"/>
    </source>
</evidence>
<protein>
    <recommendedName>
        <fullName evidence="5">Queuine tRNA-ribosyltransferase accessory subunit 2</fullName>
    </recommendedName>
    <alternativeName>
        <fullName evidence="5">Queuine tRNA-ribosyltransferase domain-containing protein 1</fullName>
    </alternativeName>
</protein>
<feature type="binding site" evidence="5">
    <location>
        <position position="559"/>
    </location>
    <ligand>
        <name>Zn(2+)</name>
        <dbReference type="ChEBI" id="CHEBI:29105"/>
    </ligand>
</feature>
<comment type="function">
    <text evidence="5">Non-catalytic subunit of the queuine tRNA-ribosyltransferase (TGT) that catalyzes the base-exchange of a guanine (G) residue with queuine (Q) at position 34 (anticodon wobble position) in tRNAs with GU(N) anticodons (tRNA-Asp, -Asn, -His and -Tyr), resulting in the hypermodified nucleoside queuosine (7-(((4,5-cis-dihydroxy-2-cyclopenten-1-yl)amino)methyl)-7-deazaguanosine).</text>
</comment>
<evidence type="ECO:0000256" key="4">
    <source>
        <dbReference type="ARBA" id="ARBA00022833"/>
    </source>
</evidence>
<feature type="compositionally biased region" description="Basic residues" evidence="6">
    <location>
        <begin position="335"/>
        <end position="345"/>
    </location>
</feature>
<feature type="compositionally biased region" description="Basic and acidic residues" evidence="6">
    <location>
        <begin position="474"/>
        <end position="483"/>
    </location>
</feature>
<dbReference type="Pfam" id="PF01702">
    <property type="entry name" value="TGT"/>
    <property type="match status" value="2"/>
</dbReference>
<feature type="binding site" evidence="5">
    <location>
        <position position="561"/>
    </location>
    <ligand>
        <name>Zn(2+)</name>
        <dbReference type="ChEBI" id="CHEBI:29105"/>
    </ligand>
</feature>
<comment type="subunit">
    <text evidence="5">Heterodimer of a catalytic subunit and an accessory subunit.</text>
</comment>
<evidence type="ECO:0000313" key="9">
    <source>
        <dbReference type="Proteomes" id="UP001314263"/>
    </source>
</evidence>
<organism evidence="8 9">
    <name type="scientific">Coccomyxa viridis</name>
    <dbReference type="NCBI Taxonomy" id="1274662"/>
    <lineage>
        <taxon>Eukaryota</taxon>
        <taxon>Viridiplantae</taxon>
        <taxon>Chlorophyta</taxon>
        <taxon>core chlorophytes</taxon>
        <taxon>Trebouxiophyceae</taxon>
        <taxon>Trebouxiophyceae incertae sedis</taxon>
        <taxon>Coccomyxaceae</taxon>
        <taxon>Coccomyxa</taxon>
    </lineage>
</organism>
<evidence type="ECO:0000313" key="8">
    <source>
        <dbReference type="EMBL" id="CAK0741853.1"/>
    </source>
</evidence>
<feature type="domain" description="tRNA-guanine(15) transglycosylase-like" evidence="7">
    <location>
        <begin position="541"/>
        <end position="618"/>
    </location>
</feature>
<dbReference type="GO" id="GO:0046872">
    <property type="term" value="F:metal ion binding"/>
    <property type="evidence" value="ECO:0007669"/>
    <property type="project" value="UniProtKB-KW"/>
</dbReference>
<evidence type="ECO:0000256" key="1">
    <source>
        <dbReference type="ARBA" id="ARBA00022490"/>
    </source>
</evidence>
<dbReference type="InterPro" id="IPR028592">
    <property type="entry name" value="QTRTD1"/>
</dbReference>
<dbReference type="Proteomes" id="UP001314263">
    <property type="component" value="Unassembled WGS sequence"/>
</dbReference>
<dbReference type="InterPro" id="IPR002616">
    <property type="entry name" value="tRNA_ribo_trans-like"/>
</dbReference>
<gene>
    <name evidence="8" type="ORF">CVIRNUC_001355</name>
</gene>
<name>A0AAV1HSX2_9CHLO</name>
<comment type="cofactor">
    <cofactor evidence="5">
        <name>Zn(2+)</name>
        <dbReference type="ChEBI" id="CHEBI:29105"/>
    </cofactor>
    <text evidence="5">Binds 1 zinc ion per subunit.</text>
</comment>
<dbReference type="AlphaFoldDB" id="A0AAV1HSX2"/>
<dbReference type="PANTHER" id="PTHR46064:SF1">
    <property type="entry name" value="QUEUINE TRNA-RIBOSYLTRANSFERASE ACCESSORY SUBUNIT 2"/>
    <property type="match status" value="1"/>
</dbReference>
<feature type="compositionally biased region" description="Low complexity" evidence="6">
    <location>
        <begin position="352"/>
        <end position="366"/>
    </location>
</feature>
<dbReference type="Gene3D" id="3.20.20.105">
    <property type="entry name" value="Queuine tRNA-ribosyltransferase-like"/>
    <property type="match status" value="2"/>
</dbReference>
<dbReference type="GO" id="GO:0005737">
    <property type="term" value="C:cytoplasm"/>
    <property type="evidence" value="ECO:0007669"/>
    <property type="project" value="UniProtKB-SubCell"/>
</dbReference>
<feature type="region of interest" description="Disordered" evidence="6">
    <location>
        <begin position="326"/>
        <end position="394"/>
    </location>
</feature>
<feature type="compositionally biased region" description="Polar residues" evidence="6">
    <location>
        <begin position="437"/>
        <end position="450"/>
    </location>
</feature>
<comment type="similarity">
    <text evidence="5">Belongs to the queuine tRNA-ribosyltransferase family. QTRT2 subfamily.</text>
</comment>
<dbReference type="NCBIfam" id="TIGR00449">
    <property type="entry name" value="tgt_general"/>
    <property type="match status" value="2"/>
</dbReference>
<accession>A0AAV1HSX2</accession>
<evidence type="ECO:0000256" key="2">
    <source>
        <dbReference type="ARBA" id="ARBA00022694"/>
    </source>
</evidence>
<feature type="binding site" evidence="5">
    <location>
        <position position="590"/>
    </location>
    <ligand>
        <name>Zn(2+)</name>
        <dbReference type="ChEBI" id="CHEBI:29105"/>
    </ligand>
</feature>
<feature type="domain" description="tRNA-guanine(15) transglycosylase-like" evidence="7">
    <location>
        <begin position="22"/>
        <end position="293"/>
    </location>
</feature>
<keyword evidence="2 5" id="KW-0819">tRNA processing</keyword>
<keyword evidence="1 5" id="KW-0963">Cytoplasm</keyword>
<comment type="caution">
    <text evidence="8">The sequence shown here is derived from an EMBL/GenBank/DDBJ whole genome shotgun (WGS) entry which is preliminary data.</text>
</comment>
<dbReference type="EMBL" id="CAUYUE010000002">
    <property type="protein sequence ID" value="CAK0741853.1"/>
    <property type="molecule type" value="Genomic_DNA"/>
</dbReference>
<evidence type="ECO:0000256" key="3">
    <source>
        <dbReference type="ARBA" id="ARBA00022723"/>
    </source>
</evidence>
<dbReference type="GO" id="GO:0008479">
    <property type="term" value="F:tRNA-guanosine(34) queuine transglycosylase activity"/>
    <property type="evidence" value="ECO:0007669"/>
    <property type="project" value="UniProtKB-UniRule"/>
</dbReference>
<evidence type="ECO:0000256" key="5">
    <source>
        <dbReference type="HAMAP-Rule" id="MF_03043"/>
    </source>
</evidence>
<dbReference type="HAMAP" id="MF_03043">
    <property type="entry name" value="QTRT2"/>
    <property type="match status" value="1"/>
</dbReference>
<proteinExistence type="inferred from homology"/>
<feature type="compositionally biased region" description="Low complexity" evidence="6">
    <location>
        <begin position="493"/>
        <end position="503"/>
    </location>
</feature>
<dbReference type="InterPro" id="IPR036511">
    <property type="entry name" value="TGT-like_sf"/>
</dbReference>
<dbReference type="GO" id="GO:0006400">
    <property type="term" value="P:tRNA modification"/>
    <property type="evidence" value="ECO:0007669"/>
    <property type="project" value="InterPro"/>
</dbReference>
<dbReference type="SUPFAM" id="SSF51713">
    <property type="entry name" value="tRNA-guanine transglycosylase"/>
    <property type="match status" value="2"/>
</dbReference>
<comment type="subcellular location">
    <subcellularLocation>
        <location evidence="5">Cytoplasm</location>
    </subcellularLocation>
</comment>
<evidence type="ECO:0000259" key="7">
    <source>
        <dbReference type="Pfam" id="PF01702"/>
    </source>
</evidence>
<feature type="binding site" evidence="5">
    <location>
        <position position="564"/>
    </location>
    <ligand>
        <name>Zn(2+)</name>
        <dbReference type="ChEBI" id="CHEBI:29105"/>
    </ligand>
</feature>
<keyword evidence="4 5" id="KW-0862">Zinc</keyword>
<feature type="region of interest" description="Disordered" evidence="6">
    <location>
        <begin position="410"/>
        <end position="532"/>
    </location>
</feature>